<protein>
    <submittedName>
        <fullName evidence="3">Rho/RAC guanine nucleotide exchange factor, putative</fullName>
        <ecNumber evidence="3">2.7.11.1</ecNumber>
    </submittedName>
</protein>
<dbReference type="CDD" id="cd00160">
    <property type="entry name" value="RhoGEF"/>
    <property type="match status" value="1"/>
</dbReference>
<dbReference type="InterPro" id="IPR011993">
    <property type="entry name" value="PH-like_dom_sf"/>
</dbReference>
<keyword evidence="4" id="KW-1185">Reference proteome</keyword>
<dbReference type="GO" id="GO:0005737">
    <property type="term" value="C:cytoplasm"/>
    <property type="evidence" value="ECO:0007669"/>
    <property type="project" value="TreeGrafter"/>
</dbReference>
<dbReference type="Proteomes" id="UP000008076">
    <property type="component" value="Unassembled WGS sequence"/>
</dbReference>
<dbReference type="SMART" id="SM00325">
    <property type="entry name" value="RhoGEF"/>
    <property type="match status" value="1"/>
</dbReference>
<feature type="region of interest" description="Disordered" evidence="1">
    <location>
        <begin position="106"/>
        <end position="134"/>
    </location>
</feature>
<dbReference type="OrthoDB" id="28697at2759"/>
<dbReference type="OMA" id="KPLMVQR"/>
<evidence type="ECO:0000313" key="4">
    <source>
        <dbReference type="Proteomes" id="UP000008076"/>
    </source>
</evidence>
<dbReference type="VEuPathDB" id="AmoebaDB:EDI_044350"/>
<dbReference type="eggNOG" id="KOG3522">
    <property type="taxonomic scope" value="Eukaryota"/>
</dbReference>
<dbReference type="PANTHER" id="PTHR12673:SF263">
    <property type="entry name" value="PLECKSTRIN DOMAIN-CONTAINING PROTEIN"/>
    <property type="match status" value="1"/>
</dbReference>
<dbReference type="InterPro" id="IPR051092">
    <property type="entry name" value="FYVE_RhoGEF_PH"/>
</dbReference>
<feature type="region of interest" description="Disordered" evidence="1">
    <location>
        <begin position="1"/>
        <end position="62"/>
    </location>
</feature>
<feature type="compositionally biased region" description="Basic and acidic residues" evidence="1">
    <location>
        <begin position="274"/>
        <end position="287"/>
    </location>
</feature>
<dbReference type="EMBL" id="DS549356">
    <property type="protein sequence ID" value="EDR25879.1"/>
    <property type="molecule type" value="Genomic_DNA"/>
</dbReference>
<sequence length="834" mass="96997">MSLGVSSIQSPDKVLEPKLASEERKSFPFPEHTKTPQRSKHSLSPTTKAMKPQRPSKKKVEQRHSVLFKTQFCLNVDDINNSTGSHQSLVVPSSYDLNRTLREEEEHSISLSNSASSSDGIPLKVPPNDELKTDSIETNGVKENFEVVSKLNEYPIVVSTHPETSLHSKKDSKEKVGKTTKVKEGQLDKDKILIRTPEEITPKPLMVQRSELDLQRLKEAKRDFAIDIFEDVALGKVNLVDNETKSAQHTPREEDEGSRRKTMQPNRLKRSLFLRRENSDRVRKNEDESQFVRIQKGKDTITDDNEETETFSDDLGMEQNDGLTHTYVDKEDLDILISGDDNKLRKYLERNRITVGFPIKGYKEALVLDIRNGDDNPFEQMKEINAMVNKRKTEFIEQHQGIIVKEITIEEKDKKKRGKVNKKNIQIVEFKGEEIEEKEMKNEEKIKHIQITGFSNQKEYFNKLNEKEQNQFENYKNTLMELWFTEETHVQSLDILLNCYLKPLNESKYNKSVRKMNIQIEQLLKLHTLFYKKLTDRIDQAGDDIPIISDLLRYFFHFVKSTCPYIVEYNSNLRLVNELVKHSTAINIIEESRKKYEENHQGIVIQRIQSYLIMPIQRIPRYVLLIKDMLKNSPPLSPDTDKLVECYQLILDVAAWINEKKLYEEEREKYNTVLKIITGLYDMNKSCRRFIVSGYCKYLDMESPNGVNSAYFFLFNDVLIETQVIKHHNHKIKRKQLLNVYKLINDYGTVDDFKDDMFQVQCVFMVTEDAIVSYGANPSFGPSISFTSPLSDMQVTLVFDNPLDANAWFVALAYTIKLSPRLNESKNIFNIRNE</sequence>
<dbReference type="RefSeq" id="XP_001737788.1">
    <property type="nucleotide sequence ID" value="XM_001737736.1"/>
</dbReference>
<organism evidence="4">
    <name type="scientific">Entamoeba dispar (strain ATCC PRA-260 / SAW760)</name>
    <dbReference type="NCBI Taxonomy" id="370354"/>
    <lineage>
        <taxon>Eukaryota</taxon>
        <taxon>Amoebozoa</taxon>
        <taxon>Evosea</taxon>
        <taxon>Archamoebae</taxon>
        <taxon>Mastigamoebida</taxon>
        <taxon>Entamoebidae</taxon>
        <taxon>Entamoeba</taxon>
    </lineage>
</organism>
<feature type="compositionally biased region" description="Low complexity" evidence="1">
    <location>
        <begin position="109"/>
        <end position="118"/>
    </location>
</feature>
<dbReference type="SUPFAM" id="SSF50729">
    <property type="entry name" value="PH domain-like"/>
    <property type="match status" value="1"/>
</dbReference>
<gene>
    <name evidence="3" type="ORF">EDI_044350</name>
</gene>
<feature type="region of interest" description="Disordered" evidence="1">
    <location>
        <begin position="243"/>
        <end position="306"/>
    </location>
</feature>
<reference evidence="4" key="1">
    <citation type="submission" date="2007-12" db="EMBL/GenBank/DDBJ databases">
        <title>Annotation of Entamoeba dispar SAW760.</title>
        <authorList>
            <person name="Lorenzi H."/>
            <person name="Inman J."/>
            <person name="Schobel S."/>
            <person name="Amedeo P."/>
            <person name="Caler E."/>
        </authorList>
    </citation>
    <scope>NUCLEOTIDE SEQUENCE [LARGE SCALE GENOMIC DNA]</scope>
    <source>
        <strain evidence="4">ATCC PRA-260 / SAW760</strain>
    </source>
</reference>
<feature type="compositionally biased region" description="Basic and acidic residues" evidence="1">
    <location>
        <begin position="13"/>
        <end position="34"/>
    </location>
</feature>
<dbReference type="Pfam" id="PF00621">
    <property type="entry name" value="RhoGEF"/>
    <property type="match status" value="1"/>
</dbReference>
<evidence type="ECO:0000259" key="2">
    <source>
        <dbReference type="PROSITE" id="PS50010"/>
    </source>
</evidence>
<keyword evidence="3" id="KW-0808">Transferase</keyword>
<dbReference type="GeneID" id="5882842"/>
<evidence type="ECO:0000313" key="3">
    <source>
        <dbReference type="EMBL" id="EDR25879.1"/>
    </source>
</evidence>
<dbReference type="PROSITE" id="PS50010">
    <property type="entry name" value="DH_2"/>
    <property type="match status" value="1"/>
</dbReference>
<dbReference type="InterPro" id="IPR000219">
    <property type="entry name" value="DH_dom"/>
</dbReference>
<dbReference type="EC" id="2.7.11.1" evidence="3"/>
<dbReference type="Gene3D" id="1.20.900.10">
    <property type="entry name" value="Dbl homology (DH) domain"/>
    <property type="match status" value="1"/>
</dbReference>
<dbReference type="GO" id="GO:0005085">
    <property type="term" value="F:guanyl-nucleotide exchange factor activity"/>
    <property type="evidence" value="ECO:0007669"/>
    <property type="project" value="InterPro"/>
</dbReference>
<dbReference type="Gene3D" id="2.30.29.30">
    <property type="entry name" value="Pleckstrin-homology domain (PH domain)/Phosphotyrosine-binding domain (PTB)"/>
    <property type="match status" value="1"/>
</dbReference>
<evidence type="ECO:0000256" key="1">
    <source>
        <dbReference type="SAM" id="MobiDB-lite"/>
    </source>
</evidence>
<accession>B0EHT5</accession>
<proteinExistence type="predicted"/>
<feature type="domain" description="DH" evidence="2">
    <location>
        <begin position="474"/>
        <end position="660"/>
    </location>
</feature>
<dbReference type="PANTHER" id="PTHR12673">
    <property type="entry name" value="FACIOGENITAL DYSPLASIA PROTEIN"/>
    <property type="match status" value="1"/>
</dbReference>
<dbReference type="AlphaFoldDB" id="B0EHT5"/>
<name>B0EHT5_ENTDS</name>
<dbReference type="InterPro" id="IPR035899">
    <property type="entry name" value="DBL_dom_sf"/>
</dbReference>
<dbReference type="GO" id="GO:0004674">
    <property type="term" value="F:protein serine/threonine kinase activity"/>
    <property type="evidence" value="ECO:0007669"/>
    <property type="project" value="UniProtKB-EC"/>
</dbReference>
<feature type="compositionally biased region" description="Polar residues" evidence="1">
    <location>
        <begin position="1"/>
        <end position="10"/>
    </location>
</feature>
<feature type="compositionally biased region" description="Basic and acidic residues" evidence="1">
    <location>
        <begin position="243"/>
        <end position="252"/>
    </location>
</feature>
<dbReference type="SUPFAM" id="SSF48065">
    <property type="entry name" value="DBL homology domain (DH-domain)"/>
    <property type="match status" value="1"/>
</dbReference>
<dbReference type="KEGG" id="edi:EDI_044350"/>